<organism evidence="3 4">
    <name type="scientific">Paenibacillus paeoniae</name>
    <dbReference type="NCBI Taxonomy" id="2292705"/>
    <lineage>
        <taxon>Bacteria</taxon>
        <taxon>Bacillati</taxon>
        <taxon>Bacillota</taxon>
        <taxon>Bacilli</taxon>
        <taxon>Bacillales</taxon>
        <taxon>Paenibacillaceae</taxon>
        <taxon>Paenibacillus</taxon>
    </lineage>
</organism>
<evidence type="ECO:0008006" key="5">
    <source>
        <dbReference type="Google" id="ProtNLM"/>
    </source>
</evidence>
<feature type="chain" id="PRO_5017018963" description="LysM domain-containing protein" evidence="2">
    <location>
        <begin position="25"/>
        <end position="274"/>
    </location>
</feature>
<sequence length="274" mass="28365">MNRYVKTLGIATALAALIPLSAYAAASVPGKSGAAIKSTLVQADTSDTTKEFGKVRGEKLGGGHGFGASYVNDDVLELLKLDRDALQEKLTGGSTLEEIAAAQGISKDQLKGALTAAFEKQQSEMKQQFESNLDKMISTKQEFGGFRPGGGMGLELHAVAEALGLTEDALKTALQADGATIASVAKEKGIAADTLIAKLKEVITAKLDQAVADGKLTAVKAAEAKEKAQEQAERLVNGQGFAHRGMDGSRGGFHGDKGERKGKSTASESAEASA</sequence>
<protein>
    <recommendedName>
        <fullName evidence="5">LysM domain-containing protein</fullName>
    </recommendedName>
</protein>
<feature type="signal peptide" evidence="2">
    <location>
        <begin position="1"/>
        <end position="24"/>
    </location>
</feature>
<evidence type="ECO:0000313" key="3">
    <source>
        <dbReference type="EMBL" id="REK77637.1"/>
    </source>
</evidence>
<accession>A0A371PPA0</accession>
<dbReference type="RefSeq" id="WP_116045385.1">
    <property type="nucleotide sequence ID" value="NZ_QUBQ01000001.1"/>
</dbReference>
<evidence type="ECO:0000256" key="1">
    <source>
        <dbReference type="SAM" id="MobiDB-lite"/>
    </source>
</evidence>
<keyword evidence="4" id="KW-1185">Reference proteome</keyword>
<feature type="compositionally biased region" description="Basic and acidic residues" evidence="1">
    <location>
        <begin position="253"/>
        <end position="262"/>
    </location>
</feature>
<dbReference type="AlphaFoldDB" id="A0A371PPA0"/>
<dbReference type="OrthoDB" id="2376193at2"/>
<proteinExistence type="predicted"/>
<evidence type="ECO:0000313" key="4">
    <source>
        <dbReference type="Proteomes" id="UP000261905"/>
    </source>
</evidence>
<dbReference type="Proteomes" id="UP000261905">
    <property type="component" value="Unassembled WGS sequence"/>
</dbReference>
<name>A0A371PPA0_9BACL</name>
<comment type="caution">
    <text evidence="3">The sequence shown here is derived from an EMBL/GenBank/DDBJ whole genome shotgun (WGS) entry which is preliminary data.</text>
</comment>
<gene>
    <name evidence="3" type="ORF">DX130_11770</name>
</gene>
<feature type="compositionally biased region" description="Low complexity" evidence="1">
    <location>
        <begin position="264"/>
        <end position="274"/>
    </location>
</feature>
<keyword evidence="2" id="KW-0732">Signal</keyword>
<feature type="region of interest" description="Disordered" evidence="1">
    <location>
        <begin position="236"/>
        <end position="274"/>
    </location>
</feature>
<reference evidence="3 4" key="1">
    <citation type="submission" date="2018-08" db="EMBL/GenBank/DDBJ databases">
        <title>Paenibacillus sp. M4BSY-1, whole genome shotgun sequence.</title>
        <authorList>
            <person name="Tuo L."/>
        </authorList>
    </citation>
    <scope>NUCLEOTIDE SEQUENCE [LARGE SCALE GENOMIC DNA]</scope>
    <source>
        <strain evidence="3 4">M4BSY-1</strain>
    </source>
</reference>
<dbReference type="EMBL" id="QUBQ01000001">
    <property type="protein sequence ID" value="REK77637.1"/>
    <property type="molecule type" value="Genomic_DNA"/>
</dbReference>
<evidence type="ECO:0000256" key="2">
    <source>
        <dbReference type="SAM" id="SignalP"/>
    </source>
</evidence>